<feature type="domain" description="Glycosyl transferase family 1" evidence="3">
    <location>
        <begin position="174"/>
        <end position="314"/>
    </location>
</feature>
<dbReference type="Pfam" id="PF00534">
    <property type="entry name" value="Glycos_transf_1"/>
    <property type="match status" value="1"/>
</dbReference>
<evidence type="ECO:0000256" key="1">
    <source>
        <dbReference type="ARBA" id="ARBA00022676"/>
    </source>
</evidence>
<evidence type="ECO:0008006" key="6">
    <source>
        <dbReference type="Google" id="ProtNLM"/>
    </source>
</evidence>
<dbReference type="InterPro" id="IPR001296">
    <property type="entry name" value="Glyco_trans_1"/>
</dbReference>
<reference evidence="5" key="1">
    <citation type="submission" date="2020-02" db="EMBL/GenBank/DDBJ databases">
        <authorList>
            <person name="Meier V. D."/>
        </authorList>
    </citation>
    <scope>NUCLEOTIDE SEQUENCE</scope>
    <source>
        <strain evidence="5">AVDCRST_MAG67</strain>
    </source>
</reference>
<organism evidence="5">
    <name type="scientific">uncultured Solirubrobacteraceae bacterium</name>
    <dbReference type="NCBI Taxonomy" id="1162706"/>
    <lineage>
        <taxon>Bacteria</taxon>
        <taxon>Bacillati</taxon>
        <taxon>Actinomycetota</taxon>
        <taxon>Thermoleophilia</taxon>
        <taxon>Solirubrobacterales</taxon>
        <taxon>Solirubrobacteraceae</taxon>
        <taxon>environmental samples</taxon>
    </lineage>
</organism>
<dbReference type="PANTHER" id="PTHR46401">
    <property type="entry name" value="GLYCOSYLTRANSFERASE WBBK-RELATED"/>
    <property type="match status" value="1"/>
</dbReference>
<evidence type="ECO:0000259" key="3">
    <source>
        <dbReference type="Pfam" id="PF00534"/>
    </source>
</evidence>
<dbReference type="EMBL" id="CADCVQ010000042">
    <property type="protein sequence ID" value="CAA9481108.1"/>
    <property type="molecule type" value="Genomic_DNA"/>
</dbReference>
<proteinExistence type="predicted"/>
<dbReference type="SUPFAM" id="SSF53756">
    <property type="entry name" value="UDP-Glycosyltransferase/glycogen phosphorylase"/>
    <property type="match status" value="1"/>
</dbReference>
<evidence type="ECO:0000256" key="2">
    <source>
        <dbReference type="ARBA" id="ARBA00022679"/>
    </source>
</evidence>
<evidence type="ECO:0000313" key="5">
    <source>
        <dbReference type="EMBL" id="CAA9481108.1"/>
    </source>
</evidence>
<dbReference type="InterPro" id="IPR028098">
    <property type="entry name" value="Glyco_trans_4-like_N"/>
</dbReference>
<accession>A0A6J4RZJ3</accession>
<dbReference type="GO" id="GO:0009103">
    <property type="term" value="P:lipopolysaccharide biosynthetic process"/>
    <property type="evidence" value="ECO:0007669"/>
    <property type="project" value="TreeGrafter"/>
</dbReference>
<dbReference type="GO" id="GO:0016757">
    <property type="term" value="F:glycosyltransferase activity"/>
    <property type="evidence" value="ECO:0007669"/>
    <property type="project" value="UniProtKB-KW"/>
</dbReference>
<keyword evidence="1" id="KW-0328">Glycosyltransferase</keyword>
<protein>
    <recommendedName>
        <fullName evidence="6">Glycosyltransferase subfamily 4-like N-terminal domain-containing protein</fullName>
    </recommendedName>
</protein>
<dbReference type="PANTHER" id="PTHR46401:SF2">
    <property type="entry name" value="GLYCOSYLTRANSFERASE WBBK-RELATED"/>
    <property type="match status" value="1"/>
</dbReference>
<feature type="domain" description="Glycosyltransferase subfamily 4-like N-terminal" evidence="4">
    <location>
        <begin position="15"/>
        <end position="161"/>
    </location>
</feature>
<evidence type="ECO:0000259" key="4">
    <source>
        <dbReference type="Pfam" id="PF13439"/>
    </source>
</evidence>
<dbReference type="CDD" id="cd03809">
    <property type="entry name" value="GT4_MtfB-like"/>
    <property type="match status" value="1"/>
</dbReference>
<sequence>MRVLLDTSYALRGPSGTTVYIDRLSDALRAEGVDVVAAADERRPPPAGGGAGSARNLAHDMWWTQVALPRRARAVRADVLHHPLPALARSAGCPQVVTVHDLAFERLPECFAPAFRRWSSLTHRRAARAADAVVCVSQTTRRDAMARWGVDGARVVVAAHGPGQELDVLRAEGRHFLYVGDDEPRKNLALLLQAHARYRAQAGDGALELVLAGRARTAQEGVRCEPEPDLAALFGAAAALVHPALHEGFGLTALEAMHAGVPVIAARSPGLAETCADAVAYVDPYDAGALAQELARVGGDAQLRAALSARGRERAAAFSWRAAARAHIEAYTLARMPAPGMTTAARAPR</sequence>
<name>A0A6J4RZJ3_9ACTN</name>
<keyword evidence="2" id="KW-0808">Transferase</keyword>
<dbReference type="AlphaFoldDB" id="A0A6J4RZJ3"/>
<dbReference type="Pfam" id="PF13439">
    <property type="entry name" value="Glyco_transf_4"/>
    <property type="match status" value="1"/>
</dbReference>
<dbReference type="Gene3D" id="3.40.50.2000">
    <property type="entry name" value="Glycogen Phosphorylase B"/>
    <property type="match status" value="2"/>
</dbReference>
<gene>
    <name evidence="5" type="ORF">AVDCRST_MAG67-879</name>
</gene>